<feature type="domain" description="Riboflavin kinase" evidence="16">
    <location>
        <begin position="184"/>
        <end position="310"/>
    </location>
</feature>
<dbReference type="SUPFAM" id="SSF52374">
    <property type="entry name" value="Nucleotidylyl transferase"/>
    <property type="match status" value="1"/>
</dbReference>
<keyword evidence="5 15" id="KW-0288">FMN</keyword>
<dbReference type="InterPro" id="IPR023465">
    <property type="entry name" value="Riboflavin_kinase_dom_sf"/>
</dbReference>
<sequence>MLILRDLSDLGRDLRGRLVLALGNFDGVHRGHQALLMKTLQLAAQLDAIPGVMTFDPHPLQLLAPQKLPPMILDQKAKLQLLASKGIEVVLVVPFTRIFAELLPRAFFTEVLLEQVGVRGLVVGYNYTFGQGGKGTAETLQELGNVYNVPVEIVPPVTVDGQRVSSSLIRHYIQQGNMEAAATCLGYYPYLAGEVKHGDARGRELGFPTANVAVDRKLVIPAQGVYAVKVRWQEQQWPGVANLGHRPTFYEQGQLGLEVFILNDNVPELYGETIEVEFLKKLRDEKKFTSVAELKEQIKLDIAKARGLFYSPCI</sequence>
<comment type="pathway">
    <text evidence="3 15">Cofactor biosynthesis; FMN biosynthesis; FMN from riboflavin (ATP route): step 1/1.</text>
</comment>
<evidence type="ECO:0000256" key="10">
    <source>
        <dbReference type="ARBA" id="ARBA00022827"/>
    </source>
</evidence>
<dbReference type="FunFam" id="3.40.50.620:FF:000021">
    <property type="entry name" value="Riboflavin biosynthesis protein"/>
    <property type="match status" value="1"/>
</dbReference>
<keyword evidence="4 15" id="KW-0285">Flavoprotein</keyword>
<dbReference type="GO" id="GO:0006747">
    <property type="term" value="P:FAD biosynthetic process"/>
    <property type="evidence" value="ECO:0007669"/>
    <property type="project" value="UniProtKB-UniRule"/>
</dbReference>
<dbReference type="UniPathway" id="UPA00277">
    <property type="reaction ID" value="UER00407"/>
</dbReference>
<keyword evidence="6 15" id="KW-0808">Transferase</keyword>
<evidence type="ECO:0000256" key="15">
    <source>
        <dbReference type="PIRNR" id="PIRNR004491"/>
    </source>
</evidence>
<evidence type="ECO:0000256" key="12">
    <source>
        <dbReference type="ARBA" id="ARBA00023268"/>
    </source>
</evidence>
<dbReference type="InterPro" id="IPR023468">
    <property type="entry name" value="Riboflavin_kinase"/>
</dbReference>
<protein>
    <recommendedName>
        <fullName evidence="15">Riboflavin biosynthesis protein</fullName>
    </recommendedName>
    <domain>
        <recommendedName>
            <fullName evidence="15">Riboflavin kinase</fullName>
            <ecNumber evidence="15">2.7.1.26</ecNumber>
        </recommendedName>
        <alternativeName>
            <fullName evidence="15">Flavokinase</fullName>
        </alternativeName>
    </domain>
    <domain>
        <recommendedName>
            <fullName evidence="15">FMN adenylyltransferase</fullName>
            <ecNumber evidence="15">2.7.7.2</ecNumber>
        </recommendedName>
        <alternativeName>
            <fullName evidence="15">FAD pyrophosphorylase</fullName>
        </alternativeName>
        <alternativeName>
            <fullName evidence="15">FAD synthase</fullName>
        </alternativeName>
    </domain>
</protein>
<name>A0A1T4P5Y0_9FIRM</name>
<dbReference type="Pfam" id="PF01687">
    <property type="entry name" value="Flavokinase"/>
    <property type="match status" value="1"/>
</dbReference>
<comment type="catalytic activity">
    <reaction evidence="14 15">
        <text>FMN + ATP + H(+) = FAD + diphosphate</text>
        <dbReference type="Rhea" id="RHEA:17237"/>
        <dbReference type="ChEBI" id="CHEBI:15378"/>
        <dbReference type="ChEBI" id="CHEBI:30616"/>
        <dbReference type="ChEBI" id="CHEBI:33019"/>
        <dbReference type="ChEBI" id="CHEBI:57692"/>
        <dbReference type="ChEBI" id="CHEBI:58210"/>
        <dbReference type="EC" id="2.7.7.2"/>
    </reaction>
</comment>
<dbReference type="PIRSF" id="PIRSF004491">
    <property type="entry name" value="FAD_Synth"/>
    <property type="match status" value="1"/>
</dbReference>
<dbReference type="GO" id="GO:0009231">
    <property type="term" value="P:riboflavin biosynthetic process"/>
    <property type="evidence" value="ECO:0007669"/>
    <property type="project" value="InterPro"/>
</dbReference>
<comment type="function">
    <text evidence="1">Catalyzes the phosphorylation of riboflavin to FMN followed by the adenylation of FMN to FAD.</text>
</comment>
<evidence type="ECO:0000256" key="3">
    <source>
        <dbReference type="ARBA" id="ARBA00005201"/>
    </source>
</evidence>
<evidence type="ECO:0000256" key="13">
    <source>
        <dbReference type="ARBA" id="ARBA00047880"/>
    </source>
</evidence>
<dbReference type="GO" id="GO:0005524">
    <property type="term" value="F:ATP binding"/>
    <property type="evidence" value="ECO:0007669"/>
    <property type="project" value="UniProtKB-UniRule"/>
</dbReference>
<evidence type="ECO:0000256" key="7">
    <source>
        <dbReference type="ARBA" id="ARBA00022695"/>
    </source>
</evidence>
<dbReference type="CDD" id="cd02064">
    <property type="entry name" value="FAD_synthetase_N"/>
    <property type="match status" value="1"/>
</dbReference>
<dbReference type="Pfam" id="PF06574">
    <property type="entry name" value="FAD_syn"/>
    <property type="match status" value="1"/>
</dbReference>
<keyword evidence="7 15" id="KW-0548">Nucleotidyltransferase</keyword>
<dbReference type="OrthoDB" id="9803667at2"/>
<dbReference type="NCBIfam" id="NF004162">
    <property type="entry name" value="PRK05627.1-5"/>
    <property type="match status" value="1"/>
</dbReference>
<keyword evidence="12" id="KW-0511">Multifunctional enzyme</keyword>
<keyword evidence="9 15" id="KW-0418">Kinase</keyword>
<evidence type="ECO:0000256" key="14">
    <source>
        <dbReference type="ARBA" id="ARBA00049494"/>
    </source>
</evidence>
<evidence type="ECO:0000313" key="17">
    <source>
        <dbReference type="EMBL" id="SJZ86990.1"/>
    </source>
</evidence>
<dbReference type="EC" id="2.7.7.2" evidence="15"/>
<evidence type="ECO:0000256" key="8">
    <source>
        <dbReference type="ARBA" id="ARBA00022741"/>
    </source>
</evidence>
<dbReference type="GO" id="GO:0009398">
    <property type="term" value="P:FMN biosynthetic process"/>
    <property type="evidence" value="ECO:0007669"/>
    <property type="project" value="UniProtKB-UniRule"/>
</dbReference>
<dbReference type="GO" id="GO:0003919">
    <property type="term" value="F:FMN adenylyltransferase activity"/>
    <property type="evidence" value="ECO:0007669"/>
    <property type="project" value="UniProtKB-UniRule"/>
</dbReference>
<organism evidence="17 18">
    <name type="scientific">Carboxydocella sporoproducens DSM 16521</name>
    <dbReference type="NCBI Taxonomy" id="1121270"/>
    <lineage>
        <taxon>Bacteria</taxon>
        <taxon>Bacillati</taxon>
        <taxon>Bacillota</taxon>
        <taxon>Clostridia</taxon>
        <taxon>Eubacteriales</taxon>
        <taxon>Clostridiales Family XVI. Incertae Sedis</taxon>
        <taxon>Carboxydocella</taxon>
    </lineage>
</organism>
<proteinExistence type="inferred from homology"/>
<evidence type="ECO:0000256" key="6">
    <source>
        <dbReference type="ARBA" id="ARBA00022679"/>
    </source>
</evidence>
<dbReference type="InterPro" id="IPR014729">
    <property type="entry name" value="Rossmann-like_a/b/a_fold"/>
</dbReference>
<dbReference type="Gene3D" id="3.40.50.620">
    <property type="entry name" value="HUPs"/>
    <property type="match status" value="1"/>
</dbReference>
<dbReference type="EMBL" id="FUXM01000010">
    <property type="protein sequence ID" value="SJZ86990.1"/>
    <property type="molecule type" value="Genomic_DNA"/>
</dbReference>
<dbReference type="Gene3D" id="2.40.30.30">
    <property type="entry name" value="Riboflavin kinase-like"/>
    <property type="match status" value="1"/>
</dbReference>
<dbReference type="EC" id="2.7.1.26" evidence="15"/>
<keyword evidence="8 15" id="KW-0547">Nucleotide-binding</keyword>
<dbReference type="AlphaFoldDB" id="A0A1T4P5Y0"/>
<reference evidence="18" key="1">
    <citation type="submission" date="2017-02" db="EMBL/GenBank/DDBJ databases">
        <authorList>
            <person name="Varghese N."/>
            <person name="Submissions S."/>
        </authorList>
    </citation>
    <scope>NUCLEOTIDE SEQUENCE [LARGE SCALE GENOMIC DNA]</scope>
    <source>
        <strain evidence="18">DSM 16521</strain>
    </source>
</reference>
<evidence type="ECO:0000256" key="1">
    <source>
        <dbReference type="ARBA" id="ARBA00002121"/>
    </source>
</evidence>
<dbReference type="SUPFAM" id="SSF82114">
    <property type="entry name" value="Riboflavin kinase-like"/>
    <property type="match status" value="1"/>
</dbReference>
<dbReference type="SMART" id="SM00904">
    <property type="entry name" value="Flavokinase"/>
    <property type="match status" value="1"/>
</dbReference>
<comment type="pathway">
    <text evidence="2 15">Cofactor biosynthesis; FAD biosynthesis; FAD from FMN: step 1/1.</text>
</comment>
<keyword evidence="11 15" id="KW-0067">ATP-binding</keyword>
<evidence type="ECO:0000256" key="9">
    <source>
        <dbReference type="ARBA" id="ARBA00022777"/>
    </source>
</evidence>
<dbReference type="NCBIfam" id="NF004160">
    <property type="entry name" value="PRK05627.1-3"/>
    <property type="match status" value="1"/>
</dbReference>
<dbReference type="InterPro" id="IPR015864">
    <property type="entry name" value="FAD_synthase"/>
</dbReference>
<evidence type="ECO:0000256" key="4">
    <source>
        <dbReference type="ARBA" id="ARBA00022630"/>
    </source>
</evidence>
<dbReference type="FunFam" id="2.40.30.30:FF:000003">
    <property type="entry name" value="Riboflavin biosynthesis protein"/>
    <property type="match status" value="1"/>
</dbReference>
<evidence type="ECO:0000256" key="2">
    <source>
        <dbReference type="ARBA" id="ARBA00004726"/>
    </source>
</evidence>
<dbReference type="RefSeq" id="WP_078665241.1">
    <property type="nucleotide sequence ID" value="NZ_FUXM01000010.1"/>
</dbReference>
<dbReference type="NCBIfam" id="TIGR00083">
    <property type="entry name" value="ribF"/>
    <property type="match status" value="1"/>
</dbReference>
<evidence type="ECO:0000313" key="18">
    <source>
        <dbReference type="Proteomes" id="UP000189933"/>
    </source>
</evidence>
<comment type="catalytic activity">
    <reaction evidence="13 15">
        <text>riboflavin + ATP = FMN + ADP + H(+)</text>
        <dbReference type="Rhea" id="RHEA:14357"/>
        <dbReference type="ChEBI" id="CHEBI:15378"/>
        <dbReference type="ChEBI" id="CHEBI:30616"/>
        <dbReference type="ChEBI" id="CHEBI:57986"/>
        <dbReference type="ChEBI" id="CHEBI:58210"/>
        <dbReference type="ChEBI" id="CHEBI:456216"/>
        <dbReference type="EC" id="2.7.1.26"/>
    </reaction>
</comment>
<dbReference type="Proteomes" id="UP000189933">
    <property type="component" value="Unassembled WGS sequence"/>
</dbReference>
<comment type="similarity">
    <text evidence="15">Belongs to the ribF family.</text>
</comment>
<dbReference type="PANTHER" id="PTHR22749">
    <property type="entry name" value="RIBOFLAVIN KINASE/FMN ADENYLYLTRANSFERASE"/>
    <property type="match status" value="1"/>
</dbReference>
<evidence type="ECO:0000259" key="16">
    <source>
        <dbReference type="SMART" id="SM00904"/>
    </source>
</evidence>
<evidence type="ECO:0000256" key="5">
    <source>
        <dbReference type="ARBA" id="ARBA00022643"/>
    </source>
</evidence>
<evidence type="ECO:0000256" key="11">
    <source>
        <dbReference type="ARBA" id="ARBA00022840"/>
    </source>
</evidence>
<dbReference type="UniPathway" id="UPA00276">
    <property type="reaction ID" value="UER00406"/>
</dbReference>
<gene>
    <name evidence="17" type="ORF">SAMN02745885_01157</name>
</gene>
<dbReference type="InterPro" id="IPR002606">
    <property type="entry name" value="Riboflavin_kinase_bac"/>
</dbReference>
<dbReference type="InterPro" id="IPR015865">
    <property type="entry name" value="Riboflavin_kinase_bac/euk"/>
</dbReference>
<keyword evidence="18" id="KW-1185">Reference proteome</keyword>
<dbReference type="GO" id="GO:0008531">
    <property type="term" value="F:riboflavin kinase activity"/>
    <property type="evidence" value="ECO:0007669"/>
    <property type="project" value="UniProtKB-UniRule"/>
</dbReference>
<accession>A0A1T4P5Y0</accession>
<dbReference type="PANTHER" id="PTHR22749:SF6">
    <property type="entry name" value="RIBOFLAVIN KINASE"/>
    <property type="match status" value="1"/>
</dbReference>
<keyword evidence="10 15" id="KW-0274">FAD</keyword>